<evidence type="ECO:0000256" key="1">
    <source>
        <dbReference type="SAM" id="SignalP"/>
    </source>
</evidence>
<organism evidence="2 3">
    <name type="scientific">Bacteroides muris</name>
    <name type="common">ex Afrizal et al. 2022</name>
    <dbReference type="NCBI Taxonomy" id="2516960"/>
    <lineage>
        <taxon>Bacteria</taxon>
        <taxon>Pseudomonadati</taxon>
        <taxon>Bacteroidota</taxon>
        <taxon>Bacteroidia</taxon>
        <taxon>Bacteroidales</taxon>
        <taxon>Bacteroidaceae</taxon>
        <taxon>Bacteroides</taxon>
    </lineage>
</organism>
<proteinExistence type="predicted"/>
<dbReference type="NCBIfam" id="NF033852">
    <property type="entry name" value="fulvocin_rel"/>
    <property type="match status" value="1"/>
</dbReference>
<evidence type="ECO:0000313" key="3">
    <source>
        <dbReference type="Proteomes" id="UP000310532"/>
    </source>
</evidence>
<protein>
    <recommendedName>
        <fullName evidence="4">Bacteriocin fulvocin C-related protein</fullName>
    </recommendedName>
</protein>
<dbReference type="PROSITE" id="PS51257">
    <property type="entry name" value="PROKAR_LIPOPROTEIN"/>
    <property type="match status" value="1"/>
</dbReference>
<dbReference type="AlphaFoldDB" id="A0A4S2A950"/>
<accession>A0A4S2A950</accession>
<reference evidence="2 3" key="1">
    <citation type="submission" date="2019-04" db="EMBL/GenBank/DDBJ databases">
        <title>Microbes associate with the intestines of laboratory mice.</title>
        <authorList>
            <person name="Navarre W."/>
            <person name="Wong E."/>
            <person name="Huang K."/>
            <person name="Tropini C."/>
            <person name="Ng K."/>
            <person name="Yu B."/>
        </authorList>
    </citation>
    <scope>NUCLEOTIDE SEQUENCE [LARGE SCALE GENOMIC DNA]</scope>
    <source>
        <strain evidence="2 3">NM69_E16B</strain>
    </source>
</reference>
<feature type="chain" id="PRO_5020756129" description="Bacteriocin fulvocin C-related protein" evidence="1">
    <location>
        <begin position="22"/>
        <end position="234"/>
    </location>
</feature>
<dbReference type="Proteomes" id="UP000310532">
    <property type="component" value="Unassembled WGS sequence"/>
</dbReference>
<sequence length="234" mass="27510">MQKVKYLLVLVMSIFSFSCQKSNMYSCDPDIERWANENVLEISRMSRMQFLNLKKDSYKRAAYRIFDTEKKREIWNEKYQELEKLDWSEVEWKHIELIYSLILDYEKSIFTSIDLNNNDELLIFIYRWQEYANNTLGWNKKQIHAICYSIEKVLNKQGDLDKNFEDEIIALTQGEGVGFECSCSQKSSYCDILDHEGPDYTTCRTPTRGSCKPTSGCGLFWLFECDGMCLGLGI</sequence>
<evidence type="ECO:0008006" key="4">
    <source>
        <dbReference type="Google" id="ProtNLM"/>
    </source>
</evidence>
<evidence type="ECO:0000313" key="2">
    <source>
        <dbReference type="EMBL" id="TGX97188.1"/>
    </source>
</evidence>
<dbReference type="RefSeq" id="WP_136011540.1">
    <property type="nucleotide sequence ID" value="NZ_SRYZ01000099.1"/>
</dbReference>
<name>A0A4S2A950_9BACE</name>
<comment type="caution">
    <text evidence="2">The sequence shown here is derived from an EMBL/GenBank/DDBJ whole genome shotgun (WGS) entry which is preliminary data.</text>
</comment>
<dbReference type="EMBL" id="SRYZ01000099">
    <property type="protein sequence ID" value="TGX97188.1"/>
    <property type="molecule type" value="Genomic_DNA"/>
</dbReference>
<gene>
    <name evidence="2" type="ORF">E5355_18935</name>
</gene>
<keyword evidence="1" id="KW-0732">Signal</keyword>
<feature type="signal peptide" evidence="1">
    <location>
        <begin position="1"/>
        <end position="21"/>
    </location>
</feature>
<keyword evidence="3" id="KW-1185">Reference proteome</keyword>